<gene>
    <name evidence="1" type="ORF">MML48_1g13562</name>
</gene>
<comment type="caution">
    <text evidence="1">The sequence shown here is derived from an EMBL/GenBank/DDBJ whole genome shotgun (WGS) entry which is preliminary data.</text>
</comment>
<dbReference type="EMBL" id="CM043015">
    <property type="protein sequence ID" value="KAI4471672.1"/>
    <property type="molecule type" value="Genomic_DNA"/>
</dbReference>
<dbReference type="Proteomes" id="UP001056778">
    <property type="component" value="Chromosome 1"/>
</dbReference>
<keyword evidence="2" id="KW-1185">Reference proteome</keyword>
<sequence>MPCFSAVNCSERSEKGVRLFLLPQGKRNEERAKQWIINLKRANLPKTTYVCEVGSPSKQPRTKQPRQNSPDKTAPVKTARDKTAPDKTAPDKTIKYCINFILQKHFTEDQFENNRIDNKRPIRWNAIATIFSHKKIAKQRKPPVDR</sequence>
<evidence type="ECO:0000313" key="1">
    <source>
        <dbReference type="EMBL" id="KAI4471672.1"/>
    </source>
</evidence>
<proteinExistence type="predicted"/>
<evidence type="ECO:0000313" key="2">
    <source>
        <dbReference type="Proteomes" id="UP001056778"/>
    </source>
</evidence>
<name>A0ACB9TY44_HOLOL</name>
<reference evidence="1" key="1">
    <citation type="submission" date="2022-04" db="EMBL/GenBank/DDBJ databases">
        <title>Chromosome-scale genome assembly of Holotrichia oblita Faldermann.</title>
        <authorList>
            <person name="Rongchong L."/>
        </authorList>
    </citation>
    <scope>NUCLEOTIDE SEQUENCE</scope>
    <source>
        <strain evidence="1">81SQS9</strain>
    </source>
</reference>
<organism evidence="1 2">
    <name type="scientific">Holotrichia oblita</name>
    <name type="common">Chafer beetle</name>
    <dbReference type="NCBI Taxonomy" id="644536"/>
    <lineage>
        <taxon>Eukaryota</taxon>
        <taxon>Metazoa</taxon>
        <taxon>Ecdysozoa</taxon>
        <taxon>Arthropoda</taxon>
        <taxon>Hexapoda</taxon>
        <taxon>Insecta</taxon>
        <taxon>Pterygota</taxon>
        <taxon>Neoptera</taxon>
        <taxon>Endopterygota</taxon>
        <taxon>Coleoptera</taxon>
        <taxon>Polyphaga</taxon>
        <taxon>Scarabaeiformia</taxon>
        <taxon>Scarabaeidae</taxon>
        <taxon>Melolonthinae</taxon>
        <taxon>Holotrichia</taxon>
    </lineage>
</organism>
<protein>
    <submittedName>
        <fullName evidence="1">Uncharacterized protein</fullName>
    </submittedName>
</protein>
<accession>A0ACB9TY44</accession>